<keyword evidence="5" id="KW-0732">Signal</keyword>
<evidence type="ECO:0000313" key="7">
    <source>
        <dbReference type="EMBL" id="KAD7117881.1"/>
    </source>
</evidence>
<dbReference type="InterPro" id="IPR004713">
    <property type="entry name" value="CaH_exchang"/>
</dbReference>
<dbReference type="SUPFAM" id="SSF47473">
    <property type="entry name" value="EF-hand"/>
    <property type="match status" value="1"/>
</dbReference>
<feature type="transmembrane region" description="Helical" evidence="4">
    <location>
        <begin position="72"/>
        <end position="90"/>
    </location>
</feature>
<comment type="caution">
    <text evidence="7">The sequence shown here is derived from an EMBL/GenBank/DDBJ whole genome shotgun (WGS) entry which is preliminary data.</text>
</comment>
<reference evidence="7 8" key="1">
    <citation type="submission" date="2019-05" db="EMBL/GenBank/DDBJ databases">
        <title>Mikania micrantha, genome provides insights into the molecular mechanism of rapid growth.</title>
        <authorList>
            <person name="Liu B."/>
        </authorList>
    </citation>
    <scope>NUCLEOTIDE SEQUENCE [LARGE SCALE GENOMIC DNA]</scope>
    <source>
        <strain evidence="7">NLD-2019</strain>
        <tissue evidence="7">Leaf</tissue>
    </source>
</reference>
<gene>
    <name evidence="7" type="ORF">E3N88_05149</name>
</gene>
<feature type="transmembrane region" description="Helical" evidence="4">
    <location>
        <begin position="550"/>
        <end position="570"/>
    </location>
</feature>
<feature type="transmembrane region" description="Helical" evidence="4">
    <location>
        <begin position="208"/>
        <end position="230"/>
    </location>
</feature>
<organism evidence="7 8">
    <name type="scientific">Mikania micrantha</name>
    <name type="common">bitter vine</name>
    <dbReference type="NCBI Taxonomy" id="192012"/>
    <lineage>
        <taxon>Eukaryota</taxon>
        <taxon>Viridiplantae</taxon>
        <taxon>Streptophyta</taxon>
        <taxon>Embryophyta</taxon>
        <taxon>Tracheophyta</taxon>
        <taxon>Spermatophyta</taxon>
        <taxon>Magnoliopsida</taxon>
        <taxon>eudicotyledons</taxon>
        <taxon>Gunneridae</taxon>
        <taxon>Pentapetalae</taxon>
        <taxon>asterids</taxon>
        <taxon>campanulids</taxon>
        <taxon>Asterales</taxon>
        <taxon>Asteraceae</taxon>
        <taxon>Asteroideae</taxon>
        <taxon>Heliantheae alliance</taxon>
        <taxon>Eupatorieae</taxon>
        <taxon>Mikania</taxon>
    </lineage>
</organism>
<sequence>MEIYGKNGRFIIFLAILMAFCWEIEGATVTCDLDYGFLPCTNGIWGTLFLIVVYQYLMSIGQSFISNGSDKFFSLIGPGIFGASLFHILANFPTLYIVLESRLSSSDTGASSSAAMGMSVLAGSAIMSLTLIWPSVIVFGSYDLADDDDTILPQPSDEDPPFLTKLTAYGLTTDIETSYTARLMLLSMIPFLILQLPKIINSTSVTRVIVLIALIISLGFFIAYIVYQIFQPWIQNRRFDYVRQQFVKNKLLKLLSTNGKANVQLIKDLYKELDKNHDGKVTSAELRTLLLGIQVQADGELSQELVDRIVDQLDLTGDESIQEDEFVNVITKWLLEARKSLSKNDYNPLSFFVNPQANADEEQQQALIPKDTNVDAQSSIWDYLEALALVLIGIVVAVLIARPLIINIANFATEANIPSFFIPYFVIPCAINIPRLVSTISSARQKTQRAASLTLSQIEGATVTCEPEYGFLPCTSGTWGTLFLIVVYQYLMTVGQSYVSNGSNKFLGLVGPGIFGAGFFHILANFPTLFLVLQSGLSADAEGASSSTGMGMSVLTGSAVMNLTLIWPLVVTFGSYNLSDDDDSLAEDEPSFLTKLTAYGIITDVETSYTARIMLVSVIPFVILQLPAIINSTSVTRVIILVTLILVLSLYVTYIIYQIFQPWVQNRIFDYVTQKFVSNRLQILLSTKGKPNVGLIKEIYEGLDVNHDGKVSNAELKTLILGIQLQADGKISDDMVQNVMDQLDISSDEFIQENEFVRILTKWVNESRKSPSQNDYSPLSFFIKPNNDTNTDAEEEHTALLPKERLIDDKSRILEFLEALLLVLFGSVVTFIVATPLKTNVVNFAYDANVPSFLIPYFVIPCALNISRFASTISSARQKTERAASLTLSQRSTMGCLSSSFGCVDNMWSDGGFHKHKNSLPALDRLFDISALPHITTYVVFTCQCMWLVGD</sequence>
<feature type="domain" description="EF-hand" evidence="6">
    <location>
        <begin position="301"/>
        <end position="336"/>
    </location>
</feature>
<feature type="transmembrane region" description="Helical" evidence="4">
    <location>
        <begin position="42"/>
        <end position="60"/>
    </location>
</feature>
<dbReference type="SMART" id="SM00054">
    <property type="entry name" value="EFh"/>
    <property type="match status" value="4"/>
</dbReference>
<dbReference type="GO" id="GO:0005509">
    <property type="term" value="F:calcium ion binding"/>
    <property type="evidence" value="ECO:0007669"/>
    <property type="project" value="InterPro"/>
</dbReference>
<dbReference type="Proteomes" id="UP000326396">
    <property type="component" value="Linkage Group LG10"/>
</dbReference>
<dbReference type="GO" id="GO:0006874">
    <property type="term" value="P:intracellular calcium ion homeostasis"/>
    <property type="evidence" value="ECO:0007669"/>
    <property type="project" value="TreeGrafter"/>
</dbReference>
<feature type="transmembrane region" description="Helical" evidence="4">
    <location>
        <begin position="813"/>
        <end position="834"/>
    </location>
</feature>
<keyword evidence="1" id="KW-0813">Transport</keyword>
<dbReference type="Pfam" id="PF13499">
    <property type="entry name" value="EF-hand_7"/>
    <property type="match status" value="2"/>
</dbReference>
<dbReference type="AlphaFoldDB" id="A0A5N6PYI5"/>
<evidence type="ECO:0000256" key="4">
    <source>
        <dbReference type="SAM" id="Phobius"/>
    </source>
</evidence>
<evidence type="ECO:0000313" key="8">
    <source>
        <dbReference type="Proteomes" id="UP000326396"/>
    </source>
</evidence>
<keyword evidence="3" id="KW-0406">Ion transport</keyword>
<dbReference type="InterPro" id="IPR002048">
    <property type="entry name" value="EF_hand_dom"/>
</dbReference>
<dbReference type="PROSITE" id="PS50222">
    <property type="entry name" value="EF_HAND_2"/>
    <property type="match status" value="4"/>
</dbReference>
<dbReference type="InterPro" id="IPR011992">
    <property type="entry name" value="EF-hand-dom_pair"/>
</dbReference>
<dbReference type="GO" id="GO:0016020">
    <property type="term" value="C:membrane"/>
    <property type="evidence" value="ECO:0007669"/>
    <property type="project" value="InterPro"/>
</dbReference>
<dbReference type="EMBL" id="SZYD01000002">
    <property type="protein sequence ID" value="KAD7117881.1"/>
    <property type="molecule type" value="Genomic_DNA"/>
</dbReference>
<keyword evidence="4" id="KW-0472">Membrane</keyword>
<feature type="transmembrane region" description="Helical" evidence="4">
    <location>
        <begin position="609"/>
        <end position="630"/>
    </location>
</feature>
<dbReference type="CDD" id="cd00051">
    <property type="entry name" value="EFh"/>
    <property type="match status" value="1"/>
</dbReference>
<evidence type="ECO:0000256" key="1">
    <source>
        <dbReference type="ARBA" id="ARBA00022449"/>
    </source>
</evidence>
<dbReference type="InterPro" id="IPR018247">
    <property type="entry name" value="EF_Hand_1_Ca_BS"/>
</dbReference>
<keyword evidence="2" id="KW-0106">Calcium</keyword>
<keyword evidence="8" id="KW-1185">Reference proteome</keyword>
<feature type="transmembrane region" description="Helical" evidence="4">
    <location>
        <begin position="506"/>
        <end position="530"/>
    </location>
</feature>
<evidence type="ECO:0000256" key="2">
    <source>
        <dbReference type="ARBA" id="ARBA00022837"/>
    </source>
</evidence>
<feature type="domain" description="EF-hand" evidence="6">
    <location>
        <begin position="731"/>
        <end position="766"/>
    </location>
</feature>
<feature type="domain" description="EF-hand" evidence="6">
    <location>
        <begin position="261"/>
        <end position="296"/>
    </location>
</feature>
<keyword evidence="1" id="KW-0050">Antiport</keyword>
<keyword evidence="4" id="KW-1133">Transmembrane helix</keyword>
<dbReference type="GO" id="GO:0015369">
    <property type="term" value="F:calcium:proton antiporter activity"/>
    <property type="evidence" value="ECO:0007669"/>
    <property type="project" value="TreeGrafter"/>
</dbReference>
<feature type="transmembrane region" description="Helical" evidence="4">
    <location>
        <begin position="854"/>
        <end position="873"/>
    </location>
</feature>
<proteinExistence type="predicted"/>
<accession>A0A5N6PYI5</accession>
<feature type="transmembrane region" description="Helical" evidence="4">
    <location>
        <begin position="110"/>
        <end position="133"/>
    </location>
</feature>
<dbReference type="Gene3D" id="1.10.238.10">
    <property type="entry name" value="EF-hand"/>
    <property type="match status" value="2"/>
</dbReference>
<feature type="transmembrane region" description="Helical" evidence="4">
    <location>
        <begin position="636"/>
        <end position="657"/>
    </location>
</feature>
<feature type="signal peptide" evidence="5">
    <location>
        <begin position="1"/>
        <end position="26"/>
    </location>
</feature>
<protein>
    <recommendedName>
        <fullName evidence="6">EF-hand domain-containing protein</fullName>
    </recommendedName>
</protein>
<dbReference type="OrthoDB" id="26525at2759"/>
<evidence type="ECO:0000259" key="6">
    <source>
        <dbReference type="PROSITE" id="PS50222"/>
    </source>
</evidence>
<feature type="chain" id="PRO_5024352896" description="EF-hand domain-containing protein" evidence="5">
    <location>
        <begin position="27"/>
        <end position="951"/>
    </location>
</feature>
<keyword evidence="4" id="KW-0812">Transmembrane</keyword>
<dbReference type="PROSITE" id="PS00018">
    <property type="entry name" value="EF_HAND_1"/>
    <property type="match status" value="2"/>
</dbReference>
<feature type="domain" description="EF-hand" evidence="6">
    <location>
        <begin position="691"/>
        <end position="726"/>
    </location>
</feature>
<feature type="transmembrane region" description="Helical" evidence="4">
    <location>
        <begin position="417"/>
        <end position="437"/>
    </location>
</feature>
<feature type="transmembrane region" description="Helical" evidence="4">
    <location>
        <begin position="386"/>
        <end position="405"/>
    </location>
</feature>
<evidence type="ECO:0000256" key="3">
    <source>
        <dbReference type="ARBA" id="ARBA00023065"/>
    </source>
</evidence>
<dbReference type="PANTHER" id="PTHR31503:SF83">
    <property type="entry name" value="GUANYLATE CYCLASE ACTIVATING PROTEIN"/>
    <property type="match status" value="1"/>
</dbReference>
<dbReference type="PANTHER" id="PTHR31503">
    <property type="entry name" value="VACUOLAR CALCIUM ION TRANSPORTER"/>
    <property type="match status" value="1"/>
</dbReference>
<evidence type="ECO:0000256" key="5">
    <source>
        <dbReference type="SAM" id="SignalP"/>
    </source>
</evidence>
<name>A0A5N6PYI5_9ASTR</name>